<keyword evidence="2" id="KW-1185">Reference proteome</keyword>
<organism evidence="1 2">
    <name type="scientific">Yoonia ponticola</name>
    <dbReference type="NCBI Taxonomy" id="1524255"/>
    <lineage>
        <taxon>Bacteria</taxon>
        <taxon>Pseudomonadati</taxon>
        <taxon>Pseudomonadota</taxon>
        <taxon>Alphaproteobacteria</taxon>
        <taxon>Rhodobacterales</taxon>
        <taxon>Paracoccaceae</taxon>
        <taxon>Yoonia</taxon>
    </lineage>
</organism>
<proteinExistence type="predicted"/>
<dbReference type="AlphaFoldDB" id="A0A7W9BIH2"/>
<accession>A0A7W9BIH2</accession>
<gene>
    <name evidence="1" type="ORF">FHS72_000774</name>
</gene>
<name>A0A7W9BIH2_9RHOB</name>
<evidence type="ECO:0000313" key="1">
    <source>
        <dbReference type="EMBL" id="MBB5721167.1"/>
    </source>
</evidence>
<evidence type="ECO:0000313" key="2">
    <source>
        <dbReference type="Proteomes" id="UP000535415"/>
    </source>
</evidence>
<comment type="caution">
    <text evidence="1">The sequence shown here is derived from an EMBL/GenBank/DDBJ whole genome shotgun (WGS) entry which is preliminary data.</text>
</comment>
<reference evidence="1 2" key="1">
    <citation type="submission" date="2020-08" db="EMBL/GenBank/DDBJ databases">
        <title>Genomic Encyclopedia of Type Strains, Phase IV (KMG-IV): sequencing the most valuable type-strain genomes for metagenomic binning, comparative biology and taxonomic classification.</title>
        <authorList>
            <person name="Goeker M."/>
        </authorList>
    </citation>
    <scope>NUCLEOTIDE SEQUENCE [LARGE SCALE GENOMIC DNA]</scope>
    <source>
        <strain evidence="1 2">DSM 101064</strain>
    </source>
</reference>
<protein>
    <submittedName>
        <fullName evidence="1">Uncharacterized protein</fullName>
    </submittedName>
</protein>
<sequence length="74" mass="8400">MYSEDNSENKMRGPQKTKIEKAIALVAKIITERDDGANYIPIYNRLEAELNAFSSQDQRLNEIRKFAQALPTAA</sequence>
<dbReference type="EMBL" id="JACIJM010000002">
    <property type="protein sequence ID" value="MBB5721167.1"/>
    <property type="molecule type" value="Genomic_DNA"/>
</dbReference>
<dbReference type="Proteomes" id="UP000535415">
    <property type="component" value="Unassembled WGS sequence"/>
</dbReference>
<dbReference type="RefSeq" id="WP_183525834.1">
    <property type="nucleotide sequence ID" value="NZ_JACIJM010000002.1"/>
</dbReference>